<comment type="similarity">
    <text evidence="1">Belongs to the LptD family.</text>
</comment>
<comment type="caution">
    <text evidence="3">The sequence shown here is derived from an EMBL/GenBank/DDBJ whole genome shotgun (WGS) entry which is preliminary data.</text>
</comment>
<dbReference type="InterPro" id="IPR007543">
    <property type="entry name" value="LptD_C"/>
</dbReference>
<dbReference type="AlphaFoldDB" id="A3V6E4"/>
<dbReference type="PANTHER" id="PTHR30189:SF1">
    <property type="entry name" value="LPS-ASSEMBLY PROTEIN LPTD"/>
    <property type="match status" value="1"/>
</dbReference>
<evidence type="ECO:0000313" key="3">
    <source>
        <dbReference type="EMBL" id="EAQ06468.1"/>
    </source>
</evidence>
<evidence type="ECO:0000259" key="2">
    <source>
        <dbReference type="Pfam" id="PF04453"/>
    </source>
</evidence>
<keyword evidence="1" id="KW-0998">Cell outer membrane</keyword>
<dbReference type="OrthoDB" id="9760225at2"/>
<accession>A3V6E4</accession>
<feature type="domain" description="LptD C-terminal" evidence="2">
    <location>
        <begin position="263"/>
        <end position="607"/>
    </location>
</feature>
<dbReference type="GO" id="GO:0043165">
    <property type="term" value="P:Gram-negative-bacterium-type cell outer membrane assembly"/>
    <property type="evidence" value="ECO:0007669"/>
    <property type="project" value="UniProtKB-UniRule"/>
</dbReference>
<dbReference type="Proteomes" id="UP000004507">
    <property type="component" value="Unassembled WGS sequence"/>
</dbReference>
<reference evidence="3 4" key="1">
    <citation type="submission" date="2006-01" db="EMBL/GenBank/DDBJ databases">
        <authorList>
            <person name="Hagstrom A."/>
            <person name="Ferriera S."/>
            <person name="Johnson J."/>
            <person name="Kravitz S."/>
            <person name="Halpern A."/>
            <person name="Remington K."/>
            <person name="Beeson K."/>
            <person name="Tran B."/>
            <person name="Rogers Y.-H."/>
            <person name="Friedman R."/>
            <person name="Venter J.C."/>
        </authorList>
    </citation>
    <scope>NUCLEOTIDE SEQUENCE [LARGE SCALE GENOMIC DNA]</scope>
    <source>
        <strain evidence="3 4">SKA53</strain>
    </source>
</reference>
<comment type="subcellular location">
    <subcellularLocation>
        <location evidence="1">Cell outer membrane</location>
    </subcellularLocation>
</comment>
<keyword evidence="1" id="KW-0732">Signal</keyword>
<comment type="function">
    <text evidence="1">Involved in the assembly of lipopolysaccharide (LPS) at the surface of the outer membrane.</text>
</comment>
<dbReference type="GO" id="GO:0015920">
    <property type="term" value="P:lipopolysaccharide transport"/>
    <property type="evidence" value="ECO:0007669"/>
    <property type="project" value="InterPro"/>
</dbReference>
<evidence type="ECO:0000256" key="1">
    <source>
        <dbReference type="HAMAP-Rule" id="MF_01411"/>
    </source>
</evidence>
<dbReference type="HAMAP" id="MF_01411">
    <property type="entry name" value="LPS_assembly_LptD"/>
    <property type="match status" value="1"/>
</dbReference>
<dbReference type="RefSeq" id="WP_007205006.1">
    <property type="nucleotide sequence ID" value="NZ_CH672414.1"/>
</dbReference>
<name>A3V6E4_9RHOB</name>
<protein>
    <recommendedName>
        <fullName evidence="1">LPS-assembly protein LptD</fullName>
    </recommendedName>
</protein>
<keyword evidence="4" id="KW-1185">Reference proteome</keyword>
<dbReference type="eggNOG" id="COG1452">
    <property type="taxonomic scope" value="Bacteria"/>
</dbReference>
<organism evidence="3 4">
    <name type="scientific">Yoonia vestfoldensis SKA53</name>
    <dbReference type="NCBI Taxonomy" id="314232"/>
    <lineage>
        <taxon>Bacteria</taxon>
        <taxon>Pseudomonadati</taxon>
        <taxon>Pseudomonadota</taxon>
        <taxon>Alphaproteobacteria</taxon>
        <taxon>Rhodobacterales</taxon>
        <taxon>Paracoccaceae</taxon>
        <taxon>Yoonia</taxon>
    </lineage>
</organism>
<evidence type="ECO:0000313" key="4">
    <source>
        <dbReference type="Proteomes" id="UP000004507"/>
    </source>
</evidence>
<dbReference type="STRING" id="314232.SKA53_05253"/>
<comment type="caution">
    <text evidence="1">Lacks conserved residue(s) required for the propagation of feature annotation.</text>
</comment>
<feature type="signal peptide" evidence="1">
    <location>
        <begin position="1"/>
        <end position="17"/>
    </location>
</feature>
<dbReference type="GO" id="GO:0009279">
    <property type="term" value="C:cell outer membrane"/>
    <property type="evidence" value="ECO:0007669"/>
    <property type="project" value="UniProtKB-SubCell"/>
</dbReference>
<dbReference type="HOGENOM" id="CLU_009039_3_0_5"/>
<dbReference type="PANTHER" id="PTHR30189">
    <property type="entry name" value="LPS-ASSEMBLY PROTEIN"/>
    <property type="match status" value="1"/>
</dbReference>
<gene>
    <name evidence="1" type="primary">lptD</name>
    <name evidence="3" type="ORF">SKA53_05253</name>
</gene>
<sequence precursor="true">MRWLVLILLLLPQVARAQNVATLVADHVTLSADDRLIASGNVVAFFDGTRLRASQIIYDRSADRLIITGPITLQDAAGDVLTADSGDLDPRLENGILLGARIVLDQQLQLAANQIDRRDGRYLQLYRSTASSCRVCGTRAPLWEIRAEKVTHDTLEQQLYFENATFLVRGLPLFWLPAMRLPDPTLDRATGFLIPRQRSTSQLGTGIKLPYFITLGDHADMTLSPYVSAQTRTMELELRRAFASGSVTVRGAVSDDTLQDDLRSYLFATGSFSLPDNYKLQFNVETVSDKAYLLDYDYDDKDRLESGLSLVRVTNTSLNELRFSYFQTLREVETNASLPPIIGEVRREARMQPGFGGTLSYATSIDTAYRPDTTDGSAGRDVTRAGGRADWRRDVILPGGFVATAQTGLRGDIYQVRDDSAYPGTDLRLVPSGLATLRWPLARQVGARQRVARHLIEPTLTLSWAAVHGASPPNEDSTRSEFDPANLFDRSRFTGQDAVETGTQLAAGLTWTRLGPAGGASSLTFGRVFRDRAQPDFTPSSGLDGTDSDWLVSGQYTTAGGFLIELRGLFDDDIETTRTDGRARWSNERLAVGATYIWQGRDQAENRFDTISEWTLDSGFQLTETLRMSADARYNVAADRPVQAGLGFTWQNECVTLAVSASRRYTASTSVDPTTTFGLVGSLSGFSTGRSAKGPAAQCRQ</sequence>
<dbReference type="Pfam" id="PF04453">
    <property type="entry name" value="LptD"/>
    <property type="match status" value="1"/>
</dbReference>
<dbReference type="InterPro" id="IPR020889">
    <property type="entry name" value="LipoPS_assembly_LptD"/>
</dbReference>
<proteinExistence type="inferred from homology"/>
<feature type="chain" id="PRO_5009006724" description="LPS-assembly protein LptD" evidence="1">
    <location>
        <begin position="18"/>
        <end position="701"/>
    </location>
</feature>
<dbReference type="EMBL" id="AAMS01000005">
    <property type="protein sequence ID" value="EAQ06468.1"/>
    <property type="molecule type" value="Genomic_DNA"/>
</dbReference>
<dbReference type="GO" id="GO:1990351">
    <property type="term" value="C:transporter complex"/>
    <property type="evidence" value="ECO:0007669"/>
    <property type="project" value="TreeGrafter"/>
</dbReference>
<comment type="subunit">
    <text evidence="1">Component of the lipopolysaccharide transport and assembly complex.</text>
</comment>
<keyword evidence="1" id="KW-0472">Membrane</keyword>
<dbReference type="InterPro" id="IPR050218">
    <property type="entry name" value="LptD"/>
</dbReference>